<accession>A0ABV4NCS3</accession>
<feature type="chain" id="PRO_5045847609" evidence="1">
    <location>
        <begin position="33"/>
        <end position="328"/>
    </location>
</feature>
<name>A0ABV4NCS3_9VIBR</name>
<feature type="signal peptide" evidence="1">
    <location>
        <begin position="1"/>
        <end position="32"/>
    </location>
</feature>
<sequence>MTTTAAIECGFRKHYHFGVFAFAMLLSSQANAESFLCDATQASENQLPVLEQACPIGKGLWGSSEPKGHTQNDLFWVQCGLLAKPLSLEKAKPIYKNISTNVWMKPEAKGFRCLIGPYQTYSDAKKELMGVRNVEGYEEAFIRMVDKSAPKKSQVQPKSSAKPKVKAPVVTATASPKLYTDSKEAMKPKVEPKAANSVASISATPTLKAQMPKQGDGNINVQIRLQTNISGKTYSVPYLNDNEHQFYMEQGKPWSRLDYDGAKLVCYELGMGLATEEQWQRLLESKVMEKEDWPMHLPYWGLLKKGLFTNGNITQLKGSSLLNVLCVK</sequence>
<reference evidence="2 3" key="1">
    <citation type="journal article" date="2024" name="ISME J.">
        <title>Tailless and filamentous prophages are predominant in marine Vibrio.</title>
        <authorList>
            <person name="Steensen K."/>
            <person name="Seneca J."/>
            <person name="Bartlau N."/>
            <person name="Yu X.A."/>
            <person name="Hussain F.A."/>
            <person name="Polz M.F."/>
        </authorList>
    </citation>
    <scope>NUCLEOTIDE SEQUENCE [LARGE SCALE GENOMIC DNA]</scope>
    <source>
        <strain evidence="2 3">10N.222.51.A1</strain>
    </source>
</reference>
<evidence type="ECO:0000313" key="2">
    <source>
        <dbReference type="EMBL" id="MFA0569138.1"/>
    </source>
</evidence>
<keyword evidence="3" id="KW-1185">Reference proteome</keyword>
<gene>
    <name evidence="2" type="ORF">AB4566_12725</name>
</gene>
<organism evidence="2 3">
    <name type="scientific">Vibrio gallaecicus</name>
    <dbReference type="NCBI Taxonomy" id="552386"/>
    <lineage>
        <taxon>Bacteria</taxon>
        <taxon>Pseudomonadati</taxon>
        <taxon>Pseudomonadota</taxon>
        <taxon>Gammaproteobacteria</taxon>
        <taxon>Vibrionales</taxon>
        <taxon>Vibrionaceae</taxon>
        <taxon>Vibrio</taxon>
    </lineage>
</organism>
<proteinExistence type="predicted"/>
<evidence type="ECO:0000256" key="1">
    <source>
        <dbReference type="SAM" id="SignalP"/>
    </source>
</evidence>
<protein>
    <submittedName>
        <fullName evidence="2">SPOR domain-containing protein</fullName>
    </submittedName>
</protein>
<dbReference type="Proteomes" id="UP001570417">
    <property type="component" value="Unassembled WGS sequence"/>
</dbReference>
<comment type="caution">
    <text evidence="2">The sequence shown here is derived from an EMBL/GenBank/DDBJ whole genome shotgun (WGS) entry which is preliminary data.</text>
</comment>
<evidence type="ECO:0000313" key="3">
    <source>
        <dbReference type="Proteomes" id="UP001570417"/>
    </source>
</evidence>
<keyword evidence="1" id="KW-0732">Signal</keyword>
<dbReference type="EMBL" id="JBFRUW010000046">
    <property type="protein sequence ID" value="MFA0569138.1"/>
    <property type="molecule type" value="Genomic_DNA"/>
</dbReference>